<evidence type="ECO:0000313" key="2">
    <source>
        <dbReference type="EMBL" id="DAF91144.1"/>
    </source>
</evidence>
<feature type="compositionally biased region" description="Pro residues" evidence="1">
    <location>
        <begin position="18"/>
        <end position="28"/>
    </location>
</feature>
<organism evidence="2">
    <name type="scientific">Siphoviridae sp. ctKNZ79</name>
    <dbReference type="NCBI Taxonomy" id="2825440"/>
    <lineage>
        <taxon>Viruses</taxon>
        <taxon>Duplodnaviria</taxon>
        <taxon>Heunggongvirae</taxon>
        <taxon>Uroviricota</taxon>
        <taxon>Caudoviricetes</taxon>
    </lineage>
</organism>
<name>A0A8S5U9K1_9CAUD</name>
<evidence type="ECO:0000256" key="1">
    <source>
        <dbReference type="SAM" id="MobiDB-lite"/>
    </source>
</evidence>
<reference evidence="2" key="1">
    <citation type="journal article" date="2021" name="Proc. Natl. Acad. Sci. U.S.A.">
        <title>A Catalog of Tens of Thousands of Viruses from Human Metagenomes Reveals Hidden Associations with Chronic Diseases.</title>
        <authorList>
            <person name="Tisza M.J."/>
            <person name="Buck C.B."/>
        </authorList>
    </citation>
    <scope>NUCLEOTIDE SEQUENCE</scope>
    <source>
        <strain evidence="2">CtKNZ79</strain>
    </source>
</reference>
<protein>
    <submittedName>
        <fullName evidence="2">Uncharacterized protein</fullName>
    </submittedName>
</protein>
<feature type="region of interest" description="Disordered" evidence="1">
    <location>
        <begin position="1"/>
        <end position="28"/>
    </location>
</feature>
<dbReference type="EMBL" id="BK016045">
    <property type="protein sequence ID" value="DAF91144.1"/>
    <property type="molecule type" value="Genomic_DNA"/>
</dbReference>
<accession>A0A8S5U9K1</accession>
<proteinExistence type="predicted"/>
<sequence>MYGLSRPLGAKKSAAVKPPLPKTGFSPPPLVVHFVRSFAPSGRKKKRSR</sequence>